<organism evidence="1 2">
    <name type="scientific">Bifidobacterium breve DSM 20213 = JCM 1192</name>
    <dbReference type="NCBI Taxonomy" id="518634"/>
    <lineage>
        <taxon>Bacteria</taxon>
        <taxon>Bacillati</taxon>
        <taxon>Actinomycetota</taxon>
        <taxon>Actinomycetes</taxon>
        <taxon>Bifidobacteriales</taxon>
        <taxon>Bifidobacteriaceae</taxon>
        <taxon>Bifidobacterium</taxon>
    </lineage>
</organism>
<dbReference type="Proteomes" id="UP000003191">
    <property type="component" value="Unassembled WGS sequence"/>
</dbReference>
<dbReference type="AlphaFoldDB" id="D4BSI9"/>
<accession>D4BSI9</accession>
<dbReference type="PANTHER" id="PTHR10775:SF182">
    <property type="entry name" value="TRANSPOSON, EN_SPM-LIKE, TRANSPOSASE-ASSOCIATED DOMAIN PROTEIN-RELATED"/>
    <property type="match status" value="1"/>
</dbReference>
<protein>
    <submittedName>
        <fullName evidence="1">Transposase family tnp2</fullName>
    </submittedName>
</protein>
<dbReference type="EMBL" id="ACCG02000048">
    <property type="protein sequence ID" value="EFE88070.1"/>
    <property type="molecule type" value="Genomic_DNA"/>
</dbReference>
<name>D4BSI9_BIFBR</name>
<dbReference type="Pfam" id="PF02992">
    <property type="entry name" value="Transposase_21"/>
    <property type="match status" value="1"/>
</dbReference>
<comment type="caution">
    <text evidence="1">The sequence shown here is derived from an EMBL/GenBank/DDBJ whole genome shotgun (WGS) entry which is preliminary data.</text>
</comment>
<evidence type="ECO:0000313" key="1">
    <source>
        <dbReference type="EMBL" id="EFE88070.1"/>
    </source>
</evidence>
<dbReference type="HOGENOM" id="CLU_2727935_0_0_11"/>
<dbReference type="InterPro" id="IPR004242">
    <property type="entry name" value="Transposase_21"/>
</dbReference>
<evidence type="ECO:0000313" key="2">
    <source>
        <dbReference type="Proteomes" id="UP000003191"/>
    </source>
</evidence>
<dbReference type="PANTHER" id="PTHR10775">
    <property type="entry name" value="OS08G0208400 PROTEIN"/>
    <property type="match status" value="1"/>
</dbReference>
<sequence length="72" mass="8413">MDIDVYLRPLILELKELWEKGVKTRDAGTKKNFTLRAILLWTINDFPAYAMLFGWSTKGKFVCPYCHICLES</sequence>
<keyword evidence="2" id="KW-1185">Reference proteome</keyword>
<reference evidence="1 2" key="1">
    <citation type="submission" date="2010-02" db="EMBL/GenBank/DDBJ databases">
        <authorList>
            <person name="Weinstock G."/>
            <person name="Sodergren E."/>
            <person name="Clifton S."/>
            <person name="Fulton L."/>
            <person name="Fulton B."/>
            <person name="Courtney L."/>
            <person name="Fronick C."/>
            <person name="Harrison M."/>
            <person name="Strong C."/>
            <person name="Farmer C."/>
            <person name="Delahaunty K."/>
            <person name="Markovic C."/>
            <person name="Hall O."/>
            <person name="Minx P."/>
            <person name="Tomlinson C."/>
            <person name="Mitreva M."/>
            <person name="Nelson J."/>
            <person name="Hou S."/>
            <person name="Wollam A."/>
            <person name="Pepin K.H."/>
            <person name="Johnson M."/>
            <person name="Bhonagiri V."/>
            <person name="Zhang X."/>
            <person name="Suruliraj S."/>
            <person name="Warren W."/>
            <person name="Chinwalla A."/>
            <person name="Mardis E.R."/>
            <person name="Wilson R.K."/>
        </authorList>
    </citation>
    <scope>NUCLEOTIDE SEQUENCE [LARGE SCALE GENOMIC DNA]</scope>
    <source>
        <strain evidence="1 2">DSM 20213</strain>
    </source>
</reference>
<gene>
    <name evidence="1" type="ORF">BIFBRE_05081</name>
</gene>
<proteinExistence type="predicted"/>
<feature type="non-terminal residue" evidence="1">
    <location>
        <position position="72"/>
    </location>
</feature>